<organism evidence="2 3">
    <name type="scientific">Streptomyces netropsis</name>
    <name type="common">Streptoverticillium netropsis</name>
    <dbReference type="NCBI Taxonomy" id="55404"/>
    <lineage>
        <taxon>Bacteria</taxon>
        <taxon>Bacillati</taxon>
        <taxon>Actinomycetota</taxon>
        <taxon>Actinomycetes</taxon>
        <taxon>Kitasatosporales</taxon>
        <taxon>Streptomycetaceae</taxon>
        <taxon>Streptomyces</taxon>
    </lineage>
</organism>
<dbReference type="AlphaFoldDB" id="A0A7W7LGR2"/>
<evidence type="ECO:0000313" key="2">
    <source>
        <dbReference type="EMBL" id="MBB4889376.1"/>
    </source>
</evidence>
<evidence type="ECO:0000259" key="1">
    <source>
        <dbReference type="Pfam" id="PF01385"/>
    </source>
</evidence>
<sequence length="334" mass="37941">MDQEQVLAAWGHTVRALWNVALEQRVHVYEQHRRTLRAMEQCRYLTEARAESELAWLAELPAQAGQQVLRHLDAAYDNFFNPKHPAAFPVFKKRGHRLSVPLPGQAVQIRKLNRHWAEVRLPKLGWVRFRLSRALGGAIRNATISRDRVGWHIAFGVATGIKAAALNGKPGCGVDFGVSASAYVSTETAPRIKPPGLDKRERARLRYLEQRKARQLVHAKRHNGGKYSNRLRRTSAQIAKMKGRETSRRQDFTHRLTTYLAKNHGFVGIEDLRVTSMTASAKGTLQRPGRNVRAKAGLNRSILDNCPGERRRQLEYKCRLYGSQLRPVSPFHTS</sequence>
<dbReference type="NCBIfam" id="NF040570">
    <property type="entry name" value="guided_TnpB"/>
    <property type="match status" value="1"/>
</dbReference>
<feature type="domain" description="Probable transposase IS891/IS1136/IS1341" evidence="1">
    <location>
        <begin position="172"/>
        <end position="279"/>
    </location>
</feature>
<keyword evidence="3" id="KW-1185">Reference proteome</keyword>
<dbReference type="Pfam" id="PF01385">
    <property type="entry name" value="OrfB_IS605"/>
    <property type="match status" value="1"/>
</dbReference>
<proteinExistence type="predicted"/>
<dbReference type="InterPro" id="IPR001959">
    <property type="entry name" value="Transposase"/>
</dbReference>
<dbReference type="Proteomes" id="UP000556436">
    <property type="component" value="Unassembled WGS sequence"/>
</dbReference>
<protein>
    <submittedName>
        <fullName evidence="2">Putative transposase</fullName>
    </submittedName>
</protein>
<accession>A0A7W7LGR2</accession>
<reference evidence="2 3" key="1">
    <citation type="submission" date="2020-08" db="EMBL/GenBank/DDBJ databases">
        <title>Genomic Encyclopedia of Type Strains, Phase III (KMG-III): the genomes of soil and plant-associated and newly described type strains.</title>
        <authorList>
            <person name="Whitman W."/>
        </authorList>
    </citation>
    <scope>NUCLEOTIDE SEQUENCE [LARGE SCALE GENOMIC DNA]</scope>
    <source>
        <strain evidence="2 3">CECT 3265</strain>
    </source>
</reference>
<name>A0A7W7LGR2_STRNE</name>
<comment type="caution">
    <text evidence="2">The sequence shown here is derived from an EMBL/GenBank/DDBJ whole genome shotgun (WGS) entry which is preliminary data.</text>
</comment>
<dbReference type="EMBL" id="JACHJG010000013">
    <property type="protein sequence ID" value="MBB4889376.1"/>
    <property type="molecule type" value="Genomic_DNA"/>
</dbReference>
<evidence type="ECO:0000313" key="3">
    <source>
        <dbReference type="Proteomes" id="UP000556436"/>
    </source>
</evidence>
<gene>
    <name evidence="2" type="ORF">FHS38_005451</name>
</gene>